<dbReference type="Proteomes" id="UP001634394">
    <property type="component" value="Unassembled WGS sequence"/>
</dbReference>
<feature type="region of interest" description="Disordered" evidence="1">
    <location>
        <begin position="1"/>
        <end position="77"/>
    </location>
</feature>
<sequence>MEAQHSAEMEDMPHTGEVATVGPAPAESAKINPTNNSNENDTKTPEIDTPAMEESLDDAVEGKEENEDQDGNTVNEMEAKDLTIQKEELSDNEDTDDLQLPLPVDLTGEGRNKLFQRGLKLEEDGNKDWALKCYLTCITNLKHDTNFTLLPKCLHNIGGIYYGKEDYVKAVQFVQAEKLYYENCLIDTTEIQKELGEIRKDFDGESSNVTGVSLDAMRANEYEHLARICLDKNQPELALEYSGKATKIRQQLYGDNHQFTQESLDLFTSIYAEVGKKQYSDSMQKFASPSSENADVGEITDNSSESKAPAEPVSILRKRKAAEGEKEKKVRFDETQVPQEGISEQEERFARRVLFILLVLCGLVLFILGFYLYCNRSSAGVCGSIKSNLHFLAMRVRYIYYQFSSNSKAKYA</sequence>
<dbReference type="InterPro" id="IPR011990">
    <property type="entry name" value="TPR-like_helical_dom_sf"/>
</dbReference>
<dbReference type="Gene3D" id="1.25.40.10">
    <property type="entry name" value="Tetratricopeptide repeat domain"/>
    <property type="match status" value="1"/>
</dbReference>
<feature type="domain" description="Consortin N-terminal" evidence="3">
    <location>
        <begin position="146"/>
        <end position="196"/>
    </location>
</feature>
<evidence type="ECO:0000259" key="3">
    <source>
        <dbReference type="Pfam" id="PF22883"/>
    </source>
</evidence>
<reference evidence="4 5" key="1">
    <citation type="submission" date="2024-11" db="EMBL/GenBank/DDBJ databases">
        <title>Chromosome-level genome assembly of the freshwater bivalve Anodonta woodiana.</title>
        <authorList>
            <person name="Chen X."/>
        </authorList>
    </citation>
    <scope>NUCLEOTIDE SEQUENCE [LARGE SCALE GENOMIC DNA]</scope>
    <source>
        <strain evidence="4">MN2024</strain>
        <tissue evidence="4">Gills</tissue>
    </source>
</reference>
<dbReference type="InterPro" id="IPR054132">
    <property type="entry name" value="Consortin_N"/>
</dbReference>
<gene>
    <name evidence="4" type="ORF">ACJMK2_036270</name>
</gene>
<dbReference type="Pfam" id="PF22883">
    <property type="entry name" value="Consortin_N"/>
    <property type="match status" value="1"/>
</dbReference>
<feature type="region of interest" description="Disordered" evidence="1">
    <location>
        <begin position="283"/>
        <end position="310"/>
    </location>
</feature>
<keyword evidence="2" id="KW-1133">Transmembrane helix</keyword>
<proteinExistence type="predicted"/>
<dbReference type="InterPro" id="IPR042318">
    <property type="entry name" value="Consortin"/>
</dbReference>
<evidence type="ECO:0000256" key="2">
    <source>
        <dbReference type="SAM" id="Phobius"/>
    </source>
</evidence>
<feature type="transmembrane region" description="Helical" evidence="2">
    <location>
        <begin position="353"/>
        <end position="373"/>
    </location>
</feature>
<evidence type="ECO:0000313" key="5">
    <source>
        <dbReference type="Proteomes" id="UP001634394"/>
    </source>
</evidence>
<dbReference type="SUPFAM" id="SSF48452">
    <property type="entry name" value="TPR-like"/>
    <property type="match status" value="1"/>
</dbReference>
<dbReference type="PANTHER" id="PTHR28581:SF2">
    <property type="entry name" value="NUTRITIONALLY-REGULATED ADIPOSE AND CARDIAC ENRICHED PROTEIN HOMOLOG ISOFORM X1"/>
    <property type="match status" value="1"/>
</dbReference>
<feature type="compositionally biased region" description="Polar residues" evidence="1">
    <location>
        <begin position="283"/>
        <end position="293"/>
    </location>
</feature>
<keyword evidence="2" id="KW-0812">Transmembrane</keyword>
<name>A0ABD3WGQ5_SINWO</name>
<accession>A0ABD3WGQ5</accession>
<dbReference type="EMBL" id="JBJQND010000006">
    <property type="protein sequence ID" value="KAL3873114.1"/>
    <property type="molecule type" value="Genomic_DNA"/>
</dbReference>
<protein>
    <recommendedName>
        <fullName evidence="3">Consortin N-terminal domain-containing protein</fullName>
    </recommendedName>
</protein>
<keyword evidence="2" id="KW-0472">Membrane</keyword>
<evidence type="ECO:0000256" key="1">
    <source>
        <dbReference type="SAM" id="MobiDB-lite"/>
    </source>
</evidence>
<dbReference type="AlphaFoldDB" id="A0ABD3WGQ5"/>
<dbReference type="PANTHER" id="PTHR28581">
    <property type="entry name" value="CONSORTIN"/>
    <property type="match status" value="1"/>
</dbReference>
<organism evidence="4 5">
    <name type="scientific">Sinanodonta woodiana</name>
    <name type="common">Chinese pond mussel</name>
    <name type="synonym">Anodonta woodiana</name>
    <dbReference type="NCBI Taxonomy" id="1069815"/>
    <lineage>
        <taxon>Eukaryota</taxon>
        <taxon>Metazoa</taxon>
        <taxon>Spiralia</taxon>
        <taxon>Lophotrochozoa</taxon>
        <taxon>Mollusca</taxon>
        <taxon>Bivalvia</taxon>
        <taxon>Autobranchia</taxon>
        <taxon>Heteroconchia</taxon>
        <taxon>Palaeoheterodonta</taxon>
        <taxon>Unionida</taxon>
        <taxon>Unionoidea</taxon>
        <taxon>Unionidae</taxon>
        <taxon>Unioninae</taxon>
        <taxon>Sinanodonta</taxon>
    </lineage>
</organism>
<feature type="compositionally biased region" description="Acidic residues" evidence="1">
    <location>
        <begin position="54"/>
        <end position="70"/>
    </location>
</feature>
<evidence type="ECO:0000313" key="4">
    <source>
        <dbReference type="EMBL" id="KAL3873114.1"/>
    </source>
</evidence>
<feature type="compositionally biased region" description="Basic and acidic residues" evidence="1">
    <location>
        <begin position="1"/>
        <end position="14"/>
    </location>
</feature>
<keyword evidence="5" id="KW-1185">Reference proteome</keyword>
<comment type="caution">
    <text evidence="4">The sequence shown here is derived from an EMBL/GenBank/DDBJ whole genome shotgun (WGS) entry which is preliminary data.</text>
</comment>